<accession>A0A8J6NTU1</accession>
<dbReference type="Proteomes" id="UP000605201">
    <property type="component" value="Unassembled WGS sequence"/>
</dbReference>
<dbReference type="AlphaFoldDB" id="A0A8J6NTU1"/>
<reference evidence="2 3" key="1">
    <citation type="submission" date="2020-08" db="EMBL/GenBank/DDBJ databases">
        <title>Bridging the membrane lipid divide: bacteria of the FCB group superphylum have the potential to synthesize archaeal ether lipids.</title>
        <authorList>
            <person name="Villanueva L."/>
            <person name="Von Meijenfeldt F.A.B."/>
            <person name="Westbye A.B."/>
            <person name="Yadav S."/>
            <person name="Hopmans E.C."/>
            <person name="Dutilh B.E."/>
            <person name="Sinninghe Damste J.S."/>
        </authorList>
    </citation>
    <scope>NUCLEOTIDE SEQUENCE [LARGE SCALE GENOMIC DNA]</scope>
    <source>
        <strain evidence="2">NIOZ-UU17</strain>
    </source>
</reference>
<feature type="transmembrane region" description="Helical" evidence="1">
    <location>
        <begin position="109"/>
        <end position="126"/>
    </location>
</feature>
<keyword evidence="1" id="KW-1133">Transmembrane helix</keyword>
<feature type="transmembrane region" description="Helical" evidence="1">
    <location>
        <begin position="30"/>
        <end position="48"/>
    </location>
</feature>
<evidence type="ECO:0000313" key="2">
    <source>
        <dbReference type="EMBL" id="MBC8433846.1"/>
    </source>
</evidence>
<proteinExistence type="predicted"/>
<organism evidence="2 3">
    <name type="scientific">Candidatus Desulfatibia vada</name>
    <dbReference type="NCBI Taxonomy" id="2841696"/>
    <lineage>
        <taxon>Bacteria</taxon>
        <taxon>Pseudomonadati</taxon>
        <taxon>Thermodesulfobacteriota</taxon>
        <taxon>Desulfobacteria</taxon>
        <taxon>Desulfobacterales</taxon>
        <taxon>Desulfobacterales incertae sedis</taxon>
        <taxon>Candidatus Desulfatibia</taxon>
    </lineage>
</organism>
<gene>
    <name evidence="2" type="ORF">H8D96_18195</name>
</gene>
<keyword evidence="1" id="KW-0812">Transmembrane</keyword>
<protein>
    <submittedName>
        <fullName evidence="2">Uncharacterized protein</fullName>
    </submittedName>
</protein>
<name>A0A8J6NTU1_9BACT</name>
<comment type="caution">
    <text evidence="2">The sequence shown here is derived from an EMBL/GenBank/DDBJ whole genome shotgun (WGS) entry which is preliminary data.</text>
</comment>
<dbReference type="EMBL" id="JACNIG010000344">
    <property type="protein sequence ID" value="MBC8433846.1"/>
    <property type="molecule type" value="Genomic_DNA"/>
</dbReference>
<evidence type="ECO:0000313" key="3">
    <source>
        <dbReference type="Proteomes" id="UP000605201"/>
    </source>
</evidence>
<feature type="transmembrane region" description="Helical" evidence="1">
    <location>
        <begin position="60"/>
        <end position="80"/>
    </location>
</feature>
<sequence length="127" mass="14092">MKLRGQDVEDGLRDWIKGELKDAPSQKYDLGKFFFTVSIGSIGVLVAIEKLSSSSQIDLPLIVSFVFLFAAIIFSLSMALPEKPKTIGGLTDLLDLYTREIESIRNDSLSWFSLWITGIIFGGFAIL</sequence>
<keyword evidence="1" id="KW-0472">Membrane</keyword>
<evidence type="ECO:0000256" key="1">
    <source>
        <dbReference type="SAM" id="Phobius"/>
    </source>
</evidence>